<dbReference type="EMBL" id="GAKP01018680">
    <property type="protein sequence ID" value="JAC40272.1"/>
    <property type="molecule type" value="Transcribed_RNA"/>
</dbReference>
<reference evidence="10" key="2">
    <citation type="submission" date="2022-04" db="UniProtKB">
        <authorList>
            <consortium name="RefSeq"/>
        </authorList>
    </citation>
    <scope>IDENTIFICATION</scope>
    <source>
        <strain evidence="10">Punador</strain>
    </source>
</reference>
<dbReference type="RefSeq" id="XP_011201690.1">
    <property type="nucleotide sequence ID" value="XM_011203388.3"/>
</dbReference>
<dbReference type="EMBL" id="GAKP01018679">
    <property type="protein sequence ID" value="JAC40273.1"/>
    <property type="molecule type" value="Transcribed_RNA"/>
</dbReference>
<evidence type="ECO:0000313" key="8">
    <source>
        <dbReference type="EMBL" id="JAC40272.1"/>
    </source>
</evidence>
<evidence type="ECO:0000313" key="10">
    <source>
        <dbReference type="RefSeq" id="XP_011201690.1"/>
    </source>
</evidence>
<sequence length="248" mass="27970">MTAARVINPVILTEFCKLRASPSAMGRNMTCNRQLNRIKRDLFGPANPVETQKTFAEELDKQQDRAIKKWGFDFRNGSPLTTNTQFVWERISYQESNRAPEVYTLTRAAHVRPAPVVPSNADLLMDERAERENYMMNTSTSTDTDSCGDYDSQDESLVFKVPSTEHCGSNKRTHDGNAAGRSPLRKRQPKITEYMKERKRLAQTPKKVSPAKRARTSSGSSSSGPSHSTHAYSISAHFSLQRSIQRNN</sequence>
<accession>A0A034VDU3</accession>
<name>A0A034VDU3_BACDO</name>
<dbReference type="GO" id="GO:0005634">
    <property type="term" value="C:nucleus"/>
    <property type="evidence" value="ECO:0007669"/>
    <property type="project" value="UniProtKB-SubCell"/>
</dbReference>
<dbReference type="GO" id="GO:0004861">
    <property type="term" value="F:cyclin-dependent protein serine/threonine kinase inhibitor activity"/>
    <property type="evidence" value="ECO:0007669"/>
    <property type="project" value="InterPro"/>
</dbReference>
<evidence type="ECO:0000313" key="9">
    <source>
        <dbReference type="Proteomes" id="UP001652620"/>
    </source>
</evidence>
<comment type="subcellular location">
    <subcellularLocation>
        <location evidence="1">Nucleus</location>
    </subcellularLocation>
</comment>
<dbReference type="GO" id="GO:0051726">
    <property type="term" value="P:regulation of cell cycle"/>
    <property type="evidence" value="ECO:0007669"/>
    <property type="project" value="InterPro"/>
</dbReference>
<evidence type="ECO:0000259" key="7">
    <source>
        <dbReference type="Pfam" id="PF02234"/>
    </source>
</evidence>
<evidence type="ECO:0000256" key="2">
    <source>
        <dbReference type="ARBA" id="ARBA00006726"/>
    </source>
</evidence>
<dbReference type="OrthoDB" id="6373236at2759"/>
<keyword evidence="3" id="KW-0649">Protein kinase inhibitor</keyword>
<proteinExistence type="inferred from homology"/>
<keyword evidence="4" id="KW-0539">Nucleus</keyword>
<gene>
    <name evidence="10" type="primary">LOC105225066</name>
</gene>
<keyword evidence="5" id="KW-0131">Cell cycle</keyword>
<dbReference type="InterPro" id="IPR044898">
    <property type="entry name" value="CDI_dom_sf"/>
</dbReference>
<feature type="region of interest" description="Disordered" evidence="6">
    <location>
        <begin position="162"/>
        <end position="248"/>
    </location>
</feature>
<dbReference type="Gene3D" id="4.10.365.10">
    <property type="entry name" value="p27"/>
    <property type="match status" value="1"/>
</dbReference>
<evidence type="ECO:0000256" key="4">
    <source>
        <dbReference type="ARBA" id="ARBA00023242"/>
    </source>
</evidence>
<dbReference type="OMA" id="FCKMSSS"/>
<dbReference type="AlphaFoldDB" id="A0A034VDU3"/>
<dbReference type="CTD" id="1611"/>
<comment type="similarity">
    <text evidence="2">Belongs to the CDI family.</text>
</comment>
<dbReference type="Proteomes" id="UP001652620">
    <property type="component" value="Chromosome 3"/>
</dbReference>
<feature type="compositionally biased region" description="Low complexity" evidence="6">
    <location>
        <begin position="216"/>
        <end position="230"/>
    </location>
</feature>
<dbReference type="Pfam" id="PF02234">
    <property type="entry name" value="CDI"/>
    <property type="match status" value="1"/>
</dbReference>
<evidence type="ECO:0000256" key="5">
    <source>
        <dbReference type="ARBA" id="ARBA00023306"/>
    </source>
</evidence>
<protein>
    <submittedName>
        <fullName evidence="10">Uncharacterized protein LOC105225066</fullName>
    </submittedName>
</protein>
<dbReference type="KEGG" id="bdr:105225066"/>
<evidence type="ECO:0000256" key="1">
    <source>
        <dbReference type="ARBA" id="ARBA00004123"/>
    </source>
</evidence>
<reference evidence="8" key="1">
    <citation type="journal article" date="2014" name="BMC Genomics">
        <title>Characterizing the developmental transcriptome of the oriental fruit fly, Bactrocera dorsalis (Diptera: Tephritidae) through comparative genomic analysis with Drosophila melanogaster utilizing modENCODE datasets.</title>
        <authorList>
            <person name="Geib S.M."/>
            <person name="Calla B."/>
            <person name="Hall B."/>
            <person name="Hou S."/>
            <person name="Manoukis N.C."/>
        </authorList>
    </citation>
    <scope>NUCLEOTIDE SEQUENCE</scope>
    <source>
        <strain evidence="8">Punador</strain>
    </source>
</reference>
<dbReference type="PANTHER" id="PTHR10265">
    <property type="entry name" value="CYCLIN-DEPENDENT KINASE INHIBITOR 1"/>
    <property type="match status" value="1"/>
</dbReference>
<evidence type="ECO:0000256" key="3">
    <source>
        <dbReference type="ARBA" id="ARBA00023013"/>
    </source>
</evidence>
<feature type="domain" description="Cyclin-dependent kinase inhibitor" evidence="7">
    <location>
        <begin position="42"/>
        <end position="91"/>
    </location>
</feature>
<keyword evidence="9" id="KW-1185">Reference proteome</keyword>
<organism evidence="8">
    <name type="scientific">Bactrocera dorsalis</name>
    <name type="common">Oriental fruit fly</name>
    <name type="synonym">Dacus dorsalis</name>
    <dbReference type="NCBI Taxonomy" id="27457"/>
    <lineage>
        <taxon>Eukaryota</taxon>
        <taxon>Metazoa</taxon>
        <taxon>Ecdysozoa</taxon>
        <taxon>Arthropoda</taxon>
        <taxon>Hexapoda</taxon>
        <taxon>Insecta</taxon>
        <taxon>Pterygota</taxon>
        <taxon>Neoptera</taxon>
        <taxon>Endopterygota</taxon>
        <taxon>Diptera</taxon>
        <taxon>Brachycera</taxon>
        <taxon>Muscomorpha</taxon>
        <taxon>Tephritoidea</taxon>
        <taxon>Tephritidae</taxon>
        <taxon>Bactrocera</taxon>
        <taxon>Bactrocera</taxon>
    </lineage>
</organism>
<dbReference type="InterPro" id="IPR003175">
    <property type="entry name" value="CDI_dom"/>
</dbReference>
<dbReference type="PANTHER" id="PTHR10265:SF45">
    <property type="entry name" value="DACAPO"/>
    <property type="match status" value="1"/>
</dbReference>
<dbReference type="GeneID" id="105225066"/>
<feature type="compositionally biased region" description="Polar residues" evidence="6">
    <location>
        <begin position="236"/>
        <end position="248"/>
    </location>
</feature>
<evidence type="ECO:0000256" key="6">
    <source>
        <dbReference type="SAM" id="MobiDB-lite"/>
    </source>
</evidence>